<dbReference type="RefSeq" id="WP_284937958.1">
    <property type="nucleotide sequence ID" value="NZ_JANURM010000010.1"/>
</dbReference>
<proteinExistence type="predicted"/>
<dbReference type="SFLD" id="SFLDS00029">
    <property type="entry name" value="Radical_SAM"/>
    <property type="match status" value="1"/>
</dbReference>
<dbReference type="InterPro" id="IPR023885">
    <property type="entry name" value="4Fe4S-binding_SPASM_dom"/>
</dbReference>
<keyword evidence="5" id="KW-0411">Iron-sulfur</keyword>
<protein>
    <submittedName>
        <fullName evidence="7">Radical SAM protein</fullName>
    </submittedName>
</protein>
<comment type="cofactor">
    <cofactor evidence="1">
        <name>[4Fe-4S] cluster</name>
        <dbReference type="ChEBI" id="CHEBI:49883"/>
    </cofactor>
</comment>
<dbReference type="Pfam" id="PF04055">
    <property type="entry name" value="Radical_SAM"/>
    <property type="match status" value="1"/>
</dbReference>
<dbReference type="SFLD" id="SFLDG01067">
    <property type="entry name" value="SPASM/twitch_domain_containing"/>
    <property type="match status" value="1"/>
</dbReference>
<dbReference type="Gene3D" id="3.20.20.70">
    <property type="entry name" value="Aldolase class I"/>
    <property type="match status" value="1"/>
</dbReference>
<dbReference type="NCBIfam" id="TIGR04085">
    <property type="entry name" value="rSAM_more_4Fe4S"/>
    <property type="match status" value="1"/>
</dbReference>
<dbReference type="InterPro" id="IPR058240">
    <property type="entry name" value="rSAM_sf"/>
</dbReference>
<evidence type="ECO:0000256" key="2">
    <source>
        <dbReference type="ARBA" id="ARBA00022691"/>
    </source>
</evidence>
<dbReference type="InterPro" id="IPR013785">
    <property type="entry name" value="Aldolase_TIM"/>
</dbReference>
<dbReference type="SUPFAM" id="SSF102114">
    <property type="entry name" value="Radical SAM enzymes"/>
    <property type="match status" value="1"/>
</dbReference>
<keyword evidence="2" id="KW-0949">S-adenosyl-L-methionine</keyword>
<accession>A0ABT7HSC9</accession>
<evidence type="ECO:0000256" key="1">
    <source>
        <dbReference type="ARBA" id="ARBA00001966"/>
    </source>
</evidence>
<keyword evidence="8" id="KW-1185">Reference proteome</keyword>
<reference evidence="7" key="1">
    <citation type="submission" date="2022-08" db="EMBL/GenBank/DDBJ databases">
        <authorList>
            <person name="Wang H."/>
        </authorList>
    </citation>
    <scope>NUCLEOTIDE SEQUENCE</scope>
    <source>
        <strain evidence="7">PS10</strain>
    </source>
</reference>
<evidence type="ECO:0000256" key="5">
    <source>
        <dbReference type="ARBA" id="ARBA00023014"/>
    </source>
</evidence>
<keyword evidence="3" id="KW-0479">Metal-binding</keyword>
<comment type="caution">
    <text evidence="7">The sequence shown here is derived from an EMBL/GenBank/DDBJ whole genome shotgun (WGS) entry which is preliminary data.</text>
</comment>
<dbReference type="SFLD" id="SFLDG01386">
    <property type="entry name" value="main_SPASM_domain-containing"/>
    <property type="match status" value="1"/>
</dbReference>
<dbReference type="InterPro" id="IPR050377">
    <property type="entry name" value="Radical_SAM_PqqE_MftC-like"/>
</dbReference>
<dbReference type="Proteomes" id="UP001173801">
    <property type="component" value="Unassembled WGS sequence"/>
</dbReference>
<evidence type="ECO:0000256" key="3">
    <source>
        <dbReference type="ARBA" id="ARBA00022723"/>
    </source>
</evidence>
<name>A0ABT7HSC9_9BACT</name>
<keyword evidence="4" id="KW-0408">Iron</keyword>
<gene>
    <name evidence="7" type="ORF">NYG85_07965</name>
</gene>
<evidence type="ECO:0000313" key="8">
    <source>
        <dbReference type="Proteomes" id="UP001173801"/>
    </source>
</evidence>
<dbReference type="PANTHER" id="PTHR11228">
    <property type="entry name" value="RADICAL SAM DOMAIN PROTEIN"/>
    <property type="match status" value="1"/>
</dbReference>
<reference evidence="7" key="2">
    <citation type="journal article" date="2023" name="Microorganisms">
        <title>Isolation and Genomic Characteristics of Cat-Borne Campylobacter felis sp. nov. and Sheep-Borne Campylobacter ovis sp. nov.</title>
        <authorList>
            <person name="Wang H."/>
            <person name="Li Y."/>
            <person name="Gu Y."/>
            <person name="Zhou G."/>
            <person name="Chen X."/>
            <person name="Zhang X."/>
            <person name="Shao Z."/>
            <person name="Zhang J."/>
            <person name="Zhang M."/>
        </authorList>
    </citation>
    <scope>NUCLEOTIDE SEQUENCE</scope>
    <source>
        <strain evidence="7">PS10</strain>
    </source>
</reference>
<dbReference type="CDD" id="cd01335">
    <property type="entry name" value="Radical_SAM"/>
    <property type="match status" value="1"/>
</dbReference>
<organism evidence="7 8">
    <name type="scientific">Campylobacter gastrosuis</name>
    <dbReference type="NCBI Taxonomy" id="2974576"/>
    <lineage>
        <taxon>Bacteria</taxon>
        <taxon>Pseudomonadati</taxon>
        <taxon>Campylobacterota</taxon>
        <taxon>Epsilonproteobacteria</taxon>
        <taxon>Campylobacterales</taxon>
        <taxon>Campylobacteraceae</taxon>
        <taxon>Campylobacter</taxon>
    </lineage>
</organism>
<sequence length="436" mass="50349">MIFTDDSVSLLESQKIEFPSKYTTYEFSSKYLLIAPEYPTWIVLDSDEYNMFLYLEKVSLGKALDMYNERFNKSGAYIRERLLEKIFNYNFYKDGYKNSHDEEAIETIQKNIHINLTNDCNMRCKHCFVNAGRVEKKYVDIEKIIQKVDEITKINGYTSVVISGGEPLLHKDIFVLLNALKEHKITLFTNGVLINKNNIDKISSLVSEIQISIEGISKNIYEKNRGRGNYKRLLNAIKLIKIKNIKLILAITVLPDTLIDIKDGLIEFIKMLDYKNLEIRINNEIEMVGAAPKELNFKNYDIKFSNKIILELIKKIQKLGISSKTTKKQNIKFKNCGIGTSIVIDVNGKIYPCSKFSSYNLDISQSADRIFGEFDEINRKTSIDAIKKCKGCDLKYICSGGCRINSLNLKNDMLSVICNKKYRENLLQRLINEWDL</sequence>
<evidence type="ECO:0000256" key="4">
    <source>
        <dbReference type="ARBA" id="ARBA00023004"/>
    </source>
</evidence>
<dbReference type="PANTHER" id="PTHR11228:SF7">
    <property type="entry name" value="PQQA PEPTIDE CYCLASE"/>
    <property type="match status" value="1"/>
</dbReference>
<evidence type="ECO:0000313" key="7">
    <source>
        <dbReference type="EMBL" id="MDL0089299.1"/>
    </source>
</evidence>
<dbReference type="InterPro" id="IPR007197">
    <property type="entry name" value="rSAM"/>
</dbReference>
<evidence type="ECO:0000259" key="6">
    <source>
        <dbReference type="PROSITE" id="PS51918"/>
    </source>
</evidence>
<dbReference type="EMBL" id="JANURM010000010">
    <property type="protein sequence ID" value="MDL0089299.1"/>
    <property type="molecule type" value="Genomic_DNA"/>
</dbReference>
<dbReference type="PROSITE" id="PS51918">
    <property type="entry name" value="RADICAL_SAM"/>
    <property type="match status" value="1"/>
</dbReference>
<feature type="domain" description="Radical SAM core" evidence="6">
    <location>
        <begin position="106"/>
        <end position="319"/>
    </location>
</feature>